<dbReference type="RefSeq" id="WP_100714490.1">
    <property type="nucleotide sequence ID" value="NZ_NPDY01000013.1"/>
</dbReference>
<keyword evidence="2" id="KW-0732">Signal</keyword>
<dbReference type="Proteomes" id="UP000231990">
    <property type="component" value="Unassembled WGS sequence"/>
</dbReference>
<protein>
    <submittedName>
        <fullName evidence="4">Toluene tolerance protein Ttg2D</fullName>
    </submittedName>
</protein>
<dbReference type="OrthoDB" id="344425at2"/>
<proteinExistence type="predicted"/>
<dbReference type="Pfam" id="PF05494">
    <property type="entry name" value="MlaC"/>
    <property type="match status" value="1"/>
</dbReference>
<evidence type="ECO:0000256" key="1">
    <source>
        <dbReference type="SAM" id="MobiDB-lite"/>
    </source>
</evidence>
<dbReference type="Proteomes" id="UP000231962">
    <property type="component" value="Unassembled WGS sequence"/>
</dbReference>
<organism evidence="4 6">
    <name type="scientific">Leptospira perolatii</name>
    <dbReference type="NCBI Taxonomy" id="2023191"/>
    <lineage>
        <taxon>Bacteria</taxon>
        <taxon>Pseudomonadati</taxon>
        <taxon>Spirochaetota</taxon>
        <taxon>Spirochaetia</taxon>
        <taxon>Leptospirales</taxon>
        <taxon>Leptospiraceae</taxon>
        <taxon>Leptospira</taxon>
    </lineage>
</organism>
<feature type="signal peptide" evidence="2">
    <location>
        <begin position="1"/>
        <end position="21"/>
    </location>
</feature>
<dbReference type="InterPro" id="IPR008869">
    <property type="entry name" value="MlaC/ttg2D"/>
</dbReference>
<dbReference type="EMBL" id="NPDY01000013">
    <property type="protein sequence ID" value="PJZ68985.1"/>
    <property type="molecule type" value="Genomic_DNA"/>
</dbReference>
<dbReference type="AlphaFoldDB" id="A0A2M9ZQ00"/>
<feature type="compositionally biased region" description="Polar residues" evidence="1">
    <location>
        <begin position="35"/>
        <end position="44"/>
    </location>
</feature>
<dbReference type="InterPro" id="IPR042245">
    <property type="entry name" value="Tgt2/MlaC_sf"/>
</dbReference>
<reference evidence="5 6" key="1">
    <citation type="submission" date="2017-07" db="EMBL/GenBank/DDBJ databases">
        <title>Leptospira spp. isolated from tropical soils.</title>
        <authorList>
            <person name="Thibeaux R."/>
            <person name="Iraola G."/>
            <person name="Ferres I."/>
            <person name="Bierque E."/>
            <person name="Girault D."/>
            <person name="Soupe-Gilbert M.-E."/>
            <person name="Picardeau M."/>
            <person name="Goarant C."/>
        </authorList>
    </citation>
    <scope>NUCLEOTIDE SEQUENCE [LARGE SCALE GENOMIC DNA]</scope>
    <source>
        <strain evidence="4 6">FH1-B-B1</strain>
        <strain evidence="3 5">FH1-B-C1</strain>
    </source>
</reference>
<evidence type="ECO:0000256" key="2">
    <source>
        <dbReference type="SAM" id="SignalP"/>
    </source>
</evidence>
<feature type="region of interest" description="Disordered" evidence="1">
    <location>
        <begin position="23"/>
        <end position="47"/>
    </location>
</feature>
<evidence type="ECO:0000313" key="5">
    <source>
        <dbReference type="Proteomes" id="UP000231962"/>
    </source>
</evidence>
<evidence type="ECO:0000313" key="4">
    <source>
        <dbReference type="EMBL" id="PJZ74146.1"/>
    </source>
</evidence>
<keyword evidence="5" id="KW-1185">Reference proteome</keyword>
<evidence type="ECO:0000313" key="3">
    <source>
        <dbReference type="EMBL" id="PJZ68985.1"/>
    </source>
</evidence>
<accession>A0A2M9ZQ00</accession>
<feature type="chain" id="PRO_5014877148" evidence="2">
    <location>
        <begin position="22"/>
        <end position="202"/>
    </location>
</feature>
<sequence length="202" mass="22477">MKKIISSLMVAALFLGAGLYSQEQSPSEQTPQTTNEESQNQASSPEDKALATVKKLIGFIRYKKNEKALALIHTGIYASKLVGKTTFSEQEKKDFEEAVKEYIVHKGFPVAAKYFDKIDITYENPVIKNNEIRIGSSILYKGSDKVVFAWILNEVDGNWVVTDFETEGKLSTETNRVKSIEPAIKAHGVKGTIALIRKMAKS</sequence>
<evidence type="ECO:0000313" key="6">
    <source>
        <dbReference type="Proteomes" id="UP000231990"/>
    </source>
</evidence>
<dbReference type="EMBL" id="NPDZ01000002">
    <property type="protein sequence ID" value="PJZ74146.1"/>
    <property type="molecule type" value="Genomic_DNA"/>
</dbReference>
<name>A0A2M9ZQ00_9LEPT</name>
<gene>
    <name evidence="3" type="ORF">CH360_13030</name>
    <name evidence="4" type="ORF">CH373_04300</name>
</gene>
<feature type="compositionally biased region" description="Low complexity" evidence="1">
    <location>
        <begin position="23"/>
        <end position="34"/>
    </location>
</feature>
<comment type="caution">
    <text evidence="4">The sequence shown here is derived from an EMBL/GenBank/DDBJ whole genome shotgun (WGS) entry which is preliminary data.</text>
</comment>
<dbReference type="Gene3D" id="3.10.450.710">
    <property type="entry name" value="Tgt2/MlaC"/>
    <property type="match status" value="1"/>
</dbReference>